<dbReference type="PANTHER" id="PTHR30537">
    <property type="entry name" value="HTH-TYPE TRANSCRIPTIONAL REGULATOR"/>
    <property type="match status" value="1"/>
</dbReference>
<sequence length="305" mass="34400">MQKLWKQLASPRHLMVFETAARLGSFTKAAQELNVQQPAVSASIRQLEESLGVALFAREHRKITLTAAGERLLADATRAFEMLDHSVSELRQLSRPDYVTLNASTAFNNYWLMPRLADLQTQHPHIDLRVQSSDREPDLDAENISLAVRRGHGSWPGYESALIAEETIYPVAAPQVMKAAIGLRSLPGLLHQRLIHLEEPVRERPTWEDWFSQFGIKDIMPKGGLRLNDYALVLQAAMAGEGFAFGWQHITDRLIDQGLLAARKDWAWTSGQGFYLVWSSRRTLSEEAALVRDWILSKSYGDVAD</sequence>
<name>A0A0P1JCN5_9RHOB</name>
<organism evidence="6 7">
    <name type="scientific">Cognatishimia activa</name>
    <dbReference type="NCBI Taxonomy" id="1715691"/>
    <lineage>
        <taxon>Bacteria</taxon>
        <taxon>Pseudomonadati</taxon>
        <taxon>Pseudomonadota</taxon>
        <taxon>Alphaproteobacteria</taxon>
        <taxon>Rhodobacterales</taxon>
        <taxon>Paracoccaceae</taxon>
        <taxon>Cognatishimia</taxon>
    </lineage>
</organism>
<reference evidence="7" key="1">
    <citation type="submission" date="2015-09" db="EMBL/GenBank/DDBJ databases">
        <authorList>
            <person name="Rodrigo-Torres Lidia"/>
            <person name="Arahal R.David."/>
        </authorList>
    </citation>
    <scope>NUCLEOTIDE SEQUENCE [LARGE SCALE GENOMIC DNA]</scope>
    <source>
        <strain evidence="7">CECT 5114</strain>
    </source>
</reference>
<dbReference type="GO" id="GO:0003700">
    <property type="term" value="F:DNA-binding transcription factor activity"/>
    <property type="evidence" value="ECO:0007669"/>
    <property type="project" value="InterPro"/>
</dbReference>
<dbReference type="RefSeq" id="WP_058316428.1">
    <property type="nucleotide sequence ID" value="NZ_CYUE01000023.1"/>
</dbReference>
<gene>
    <name evidence="6" type="primary">gcvA_4</name>
    <name evidence="6" type="ORF">TA5114_03349</name>
</gene>
<dbReference type="PANTHER" id="PTHR30537:SF74">
    <property type="entry name" value="HTH-TYPE TRANSCRIPTIONAL REGULATOR TRPI"/>
    <property type="match status" value="1"/>
</dbReference>
<dbReference type="AlphaFoldDB" id="A0A0P1JCN5"/>
<dbReference type="InterPro" id="IPR058163">
    <property type="entry name" value="LysR-type_TF_proteobact-type"/>
</dbReference>
<keyword evidence="4" id="KW-0804">Transcription</keyword>
<keyword evidence="2" id="KW-0805">Transcription regulation</keyword>
<comment type="similarity">
    <text evidence="1">Belongs to the LysR transcriptional regulatory family.</text>
</comment>
<dbReference type="GO" id="GO:0043565">
    <property type="term" value="F:sequence-specific DNA binding"/>
    <property type="evidence" value="ECO:0007669"/>
    <property type="project" value="TreeGrafter"/>
</dbReference>
<dbReference type="EMBL" id="CYUE01000023">
    <property type="protein sequence ID" value="CUK27521.1"/>
    <property type="molecule type" value="Genomic_DNA"/>
</dbReference>
<dbReference type="SUPFAM" id="SSF46785">
    <property type="entry name" value="Winged helix' DNA-binding domain"/>
    <property type="match status" value="1"/>
</dbReference>
<evidence type="ECO:0000256" key="3">
    <source>
        <dbReference type="ARBA" id="ARBA00023125"/>
    </source>
</evidence>
<dbReference type="Pfam" id="PF00126">
    <property type="entry name" value="HTH_1"/>
    <property type="match status" value="1"/>
</dbReference>
<dbReference type="InterPro" id="IPR000847">
    <property type="entry name" value="LysR_HTH_N"/>
</dbReference>
<dbReference type="PROSITE" id="PS50931">
    <property type="entry name" value="HTH_LYSR"/>
    <property type="match status" value="1"/>
</dbReference>
<dbReference type="CDD" id="cd08432">
    <property type="entry name" value="PBP2_GcdR_TrpI_HvrB_AmpR_like"/>
    <property type="match status" value="1"/>
</dbReference>
<keyword evidence="7" id="KW-1185">Reference proteome</keyword>
<proteinExistence type="inferred from homology"/>
<dbReference type="GO" id="GO:0006351">
    <property type="term" value="P:DNA-templated transcription"/>
    <property type="evidence" value="ECO:0007669"/>
    <property type="project" value="TreeGrafter"/>
</dbReference>
<keyword evidence="3" id="KW-0238">DNA-binding</keyword>
<evidence type="ECO:0000313" key="6">
    <source>
        <dbReference type="EMBL" id="CUK27521.1"/>
    </source>
</evidence>
<protein>
    <submittedName>
        <fullName evidence="6">Gcv operon activator</fullName>
    </submittedName>
</protein>
<dbReference type="Pfam" id="PF03466">
    <property type="entry name" value="LysR_substrate"/>
    <property type="match status" value="1"/>
</dbReference>
<dbReference type="PRINTS" id="PR00039">
    <property type="entry name" value="HTHLYSR"/>
</dbReference>
<dbReference type="SUPFAM" id="SSF53850">
    <property type="entry name" value="Periplasmic binding protein-like II"/>
    <property type="match status" value="1"/>
</dbReference>
<dbReference type="InterPro" id="IPR036388">
    <property type="entry name" value="WH-like_DNA-bd_sf"/>
</dbReference>
<dbReference type="Gene3D" id="3.40.190.10">
    <property type="entry name" value="Periplasmic binding protein-like II"/>
    <property type="match status" value="2"/>
</dbReference>
<feature type="domain" description="HTH lysR-type" evidence="5">
    <location>
        <begin position="12"/>
        <end position="66"/>
    </location>
</feature>
<dbReference type="Gene3D" id="1.10.10.10">
    <property type="entry name" value="Winged helix-like DNA-binding domain superfamily/Winged helix DNA-binding domain"/>
    <property type="match status" value="1"/>
</dbReference>
<evidence type="ECO:0000256" key="1">
    <source>
        <dbReference type="ARBA" id="ARBA00009437"/>
    </source>
</evidence>
<evidence type="ECO:0000313" key="7">
    <source>
        <dbReference type="Proteomes" id="UP000051184"/>
    </source>
</evidence>
<dbReference type="Proteomes" id="UP000051184">
    <property type="component" value="Unassembled WGS sequence"/>
</dbReference>
<dbReference type="InterPro" id="IPR005119">
    <property type="entry name" value="LysR_subst-bd"/>
</dbReference>
<evidence type="ECO:0000256" key="4">
    <source>
        <dbReference type="ARBA" id="ARBA00023163"/>
    </source>
</evidence>
<dbReference type="FunFam" id="1.10.10.10:FF:000001">
    <property type="entry name" value="LysR family transcriptional regulator"/>
    <property type="match status" value="1"/>
</dbReference>
<dbReference type="OrthoDB" id="9804958at2"/>
<evidence type="ECO:0000256" key="2">
    <source>
        <dbReference type="ARBA" id="ARBA00023015"/>
    </source>
</evidence>
<dbReference type="InterPro" id="IPR036390">
    <property type="entry name" value="WH_DNA-bd_sf"/>
</dbReference>
<accession>A0A0P1JCN5</accession>
<evidence type="ECO:0000259" key="5">
    <source>
        <dbReference type="PROSITE" id="PS50931"/>
    </source>
</evidence>